<keyword evidence="3" id="KW-1185">Reference proteome</keyword>
<dbReference type="Proteomes" id="UP001295794">
    <property type="component" value="Unassembled WGS sequence"/>
</dbReference>
<reference evidence="1" key="1">
    <citation type="submission" date="2023-11" db="EMBL/GenBank/DDBJ databases">
        <authorList>
            <person name="De Vega J J."/>
            <person name="De Vega J J."/>
        </authorList>
    </citation>
    <scope>NUCLEOTIDE SEQUENCE</scope>
</reference>
<evidence type="ECO:0000313" key="2">
    <source>
        <dbReference type="EMBL" id="CAK5280963.1"/>
    </source>
</evidence>
<proteinExistence type="predicted"/>
<organism evidence="1 3">
    <name type="scientific">Mycena citricolor</name>
    <dbReference type="NCBI Taxonomy" id="2018698"/>
    <lineage>
        <taxon>Eukaryota</taxon>
        <taxon>Fungi</taxon>
        <taxon>Dikarya</taxon>
        <taxon>Basidiomycota</taxon>
        <taxon>Agaricomycotina</taxon>
        <taxon>Agaricomycetes</taxon>
        <taxon>Agaricomycetidae</taxon>
        <taxon>Agaricales</taxon>
        <taxon>Marasmiineae</taxon>
        <taxon>Mycenaceae</taxon>
        <taxon>Mycena</taxon>
    </lineage>
</organism>
<protein>
    <submittedName>
        <fullName evidence="1">Uncharacterized protein</fullName>
    </submittedName>
</protein>
<comment type="caution">
    <text evidence="1">The sequence shown here is derived from an EMBL/GenBank/DDBJ whole genome shotgun (WGS) entry which is preliminary data.</text>
</comment>
<evidence type="ECO:0000313" key="1">
    <source>
        <dbReference type="EMBL" id="CAK5279296.1"/>
    </source>
</evidence>
<gene>
    <name evidence="1" type="ORF">MYCIT1_LOCUS29249</name>
    <name evidence="2" type="ORF">MYCIT1_LOCUS31735</name>
</gene>
<name>A0AAD2Q5R8_9AGAR</name>
<dbReference type="EMBL" id="CAVNYO010000441">
    <property type="protein sequence ID" value="CAK5280963.1"/>
    <property type="molecule type" value="Genomic_DNA"/>
</dbReference>
<dbReference type="EMBL" id="CAVNYO010000436">
    <property type="protein sequence ID" value="CAK5279296.1"/>
    <property type="molecule type" value="Genomic_DNA"/>
</dbReference>
<accession>A0AAD2Q5R8</accession>
<evidence type="ECO:0000313" key="3">
    <source>
        <dbReference type="Proteomes" id="UP001295794"/>
    </source>
</evidence>
<sequence>MSLMYQKPAESAGILYGVVPMIGSPPRGNMHADVVHVTEYASRTRGRHTCTRDPGEEALLAHSVAQVLVSIPRTYVPVLYPAS</sequence>
<dbReference type="AlphaFoldDB" id="A0AAD2Q5R8"/>